<dbReference type="PANTHER" id="PTHR14605:SF1">
    <property type="entry name" value="TRANSMEMBRANE PROTEIN 231"/>
    <property type="match status" value="1"/>
</dbReference>
<comment type="subcellular location">
    <subcellularLocation>
        <location evidence="1">Cell projection</location>
        <location evidence="1">Cilium membrane</location>
        <topology evidence="1">Multi-pass membrane protein</topology>
    </subcellularLocation>
</comment>
<feature type="transmembrane region" description="Helical" evidence="12">
    <location>
        <begin position="262"/>
        <end position="282"/>
    </location>
</feature>
<keyword evidence="4" id="KW-1003">Cell membrane</keyword>
<evidence type="ECO:0000256" key="6">
    <source>
        <dbReference type="ARBA" id="ARBA00022989"/>
    </source>
</evidence>
<dbReference type="EMBL" id="OU892283">
    <property type="protein sequence ID" value="CAG9771726.1"/>
    <property type="molecule type" value="Genomic_DNA"/>
</dbReference>
<reference evidence="13" key="1">
    <citation type="submission" date="2022-01" db="EMBL/GenBank/DDBJ databases">
        <authorList>
            <person name="King R."/>
        </authorList>
    </citation>
    <scope>NUCLEOTIDE SEQUENCE</scope>
</reference>
<gene>
    <name evidence="13" type="ORF">CEUTPL_LOCUS12154</name>
</gene>
<evidence type="ECO:0000256" key="2">
    <source>
        <dbReference type="ARBA" id="ARBA00009082"/>
    </source>
</evidence>
<evidence type="ECO:0000256" key="12">
    <source>
        <dbReference type="SAM" id="Phobius"/>
    </source>
</evidence>
<sequence length="310" mass="35662">MVVLEVYTKCIKVKYKAFLLSKATLVALISGLVSVILPFVLCYETGGFWQKRDVVYVQPDVKFGGDFLFLATSSENPQVISCSSFAYYKKYMKNFDTCSTIKVRELDDNYDGKADSLHVAITAGLPEHFKISSIHLVLPINYTLGLPCTFHTQSAIIYQNFVTSSLTQISVYADLGLKQSEAIRCSKYDLAMNPDYLLINKEDIQSVKFENIIARYAESKLKTTLDNILTTTNPIMDGTFTINLILKYPEQKIYFKPRFWQIIKLAWMQYIAVYIIISWIILQIKTYIFKNNLVSMYEDKTNINKKYNLQ</sequence>
<keyword evidence="9" id="KW-0325">Glycoprotein</keyword>
<proteinExistence type="inferred from homology"/>
<keyword evidence="6 12" id="KW-1133">Transmembrane helix</keyword>
<dbReference type="GO" id="GO:0035869">
    <property type="term" value="C:ciliary transition zone"/>
    <property type="evidence" value="ECO:0007669"/>
    <property type="project" value="TreeGrafter"/>
</dbReference>
<evidence type="ECO:0000256" key="10">
    <source>
        <dbReference type="ARBA" id="ARBA00023273"/>
    </source>
</evidence>
<evidence type="ECO:0000313" key="14">
    <source>
        <dbReference type="Proteomes" id="UP001152799"/>
    </source>
</evidence>
<accession>A0A9N9MYK8</accession>
<dbReference type="Pfam" id="PF10149">
    <property type="entry name" value="TM231"/>
    <property type="match status" value="1"/>
</dbReference>
<feature type="transmembrane region" description="Helical" evidence="12">
    <location>
        <begin position="23"/>
        <end position="43"/>
    </location>
</feature>
<evidence type="ECO:0000256" key="9">
    <source>
        <dbReference type="ARBA" id="ARBA00023180"/>
    </source>
</evidence>
<name>A0A9N9MYK8_9CUCU</name>
<comment type="function">
    <text evidence="11">Transmembrane component of the tectonic-like complex, a complex localized at the transition zone of primary cilia and acting as a barrier that prevents diffusion of transmembrane proteins between the cilia and plasma membranes. Required for ciliogenesis and sonic hedgehog/SHH signaling.</text>
</comment>
<protein>
    <recommendedName>
        <fullName evidence="3">Transmembrane protein 231</fullName>
    </recommendedName>
</protein>
<dbReference type="PANTHER" id="PTHR14605">
    <property type="entry name" value="CHST5 PROTEIN"/>
    <property type="match status" value="1"/>
</dbReference>
<dbReference type="GO" id="GO:0060170">
    <property type="term" value="C:ciliary membrane"/>
    <property type="evidence" value="ECO:0007669"/>
    <property type="project" value="UniProtKB-SubCell"/>
</dbReference>
<keyword evidence="5 12" id="KW-0812">Transmembrane</keyword>
<keyword evidence="14" id="KW-1185">Reference proteome</keyword>
<dbReference type="Proteomes" id="UP001152799">
    <property type="component" value="Chromosome 7"/>
</dbReference>
<keyword evidence="8 12" id="KW-0472">Membrane</keyword>
<evidence type="ECO:0000256" key="11">
    <source>
        <dbReference type="ARBA" id="ARBA00024803"/>
    </source>
</evidence>
<dbReference type="GO" id="GO:0060271">
    <property type="term" value="P:cilium assembly"/>
    <property type="evidence" value="ECO:0007669"/>
    <property type="project" value="TreeGrafter"/>
</dbReference>
<dbReference type="GO" id="GO:0032880">
    <property type="term" value="P:regulation of protein localization"/>
    <property type="evidence" value="ECO:0007669"/>
    <property type="project" value="TreeGrafter"/>
</dbReference>
<dbReference type="InterPro" id="IPR019306">
    <property type="entry name" value="TMEM231"/>
</dbReference>
<evidence type="ECO:0000313" key="13">
    <source>
        <dbReference type="EMBL" id="CAG9771726.1"/>
    </source>
</evidence>
<evidence type="ECO:0000256" key="8">
    <source>
        <dbReference type="ARBA" id="ARBA00023136"/>
    </source>
</evidence>
<organism evidence="13 14">
    <name type="scientific">Ceutorhynchus assimilis</name>
    <name type="common">cabbage seed weevil</name>
    <dbReference type="NCBI Taxonomy" id="467358"/>
    <lineage>
        <taxon>Eukaryota</taxon>
        <taxon>Metazoa</taxon>
        <taxon>Ecdysozoa</taxon>
        <taxon>Arthropoda</taxon>
        <taxon>Hexapoda</taxon>
        <taxon>Insecta</taxon>
        <taxon>Pterygota</taxon>
        <taxon>Neoptera</taxon>
        <taxon>Endopterygota</taxon>
        <taxon>Coleoptera</taxon>
        <taxon>Polyphaga</taxon>
        <taxon>Cucujiformia</taxon>
        <taxon>Curculionidae</taxon>
        <taxon>Ceutorhynchinae</taxon>
        <taxon>Ceutorhynchus</taxon>
    </lineage>
</organism>
<dbReference type="AlphaFoldDB" id="A0A9N9MYK8"/>
<keyword evidence="10" id="KW-0966">Cell projection</keyword>
<evidence type="ECO:0000256" key="5">
    <source>
        <dbReference type="ARBA" id="ARBA00022692"/>
    </source>
</evidence>
<comment type="similarity">
    <text evidence="2">Belongs to the TMEM231 family.</text>
</comment>
<evidence type="ECO:0000256" key="1">
    <source>
        <dbReference type="ARBA" id="ARBA00004272"/>
    </source>
</evidence>
<evidence type="ECO:0000256" key="4">
    <source>
        <dbReference type="ARBA" id="ARBA00022475"/>
    </source>
</evidence>
<evidence type="ECO:0000256" key="7">
    <source>
        <dbReference type="ARBA" id="ARBA00023069"/>
    </source>
</evidence>
<dbReference type="OrthoDB" id="426438at2759"/>
<keyword evidence="7" id="KW-0969">Cilium</keyword>
<evidence type="ECO:0000256" key="3">
    <source>
        <dbReference type="ARBA" id="ARBA00015087"/>
    </source>
</evidence>